<evidence type="ECO:0000259" key="11">
    <source>
        <dbReference type="SMART" id="SM00756"/>
    </source>
</evidence>
<evidence type="ECO:0000256" key="7">
    <source>
        <dbReference type="ARBA" id="ARBA00023136"/>
    </source>
</evidence>
<evidence type="ECO:0000256" key="3">
    <source>
        <dbReference type="ARBA" id="ARBA00022692"/>
    </source>
</evidence>
<evidence type="ECO:0000256" key="9">
    <source>
        <dbReference type="ARBA" id="ARBA00023284"/>
    </source>
</evidence>
<dbReference type="Gene3D" id="1.20.1440.130">
    <property type="entry name" value="VKOR domain"/>
    <property type="match status" value="1"/>
</dbReference>
<comment type="caution">
    <text evidence="12">The sequence shown here is derived from an EMBL/GenBank/DDBJ whole genome shotgun (WGS) entry which is preliminary data.</text>
</comment>
<keyword evidence="4" id="KW-0874">Quinone</keyword>
<proteinExistence type="inferred from homology"/>
<feature type="transmembrane region" description="Helical" evidence="10">
    <location>
        <begin position="12"/>
        <end position="32"/>
    </location>
</feature>
<dbReference type="RefSeq" id="WP_265264851.1">
    <property type="nucleotide sequence ID" value="NZ_JAIHOM010000054.1"/>
</dbReference>
<dbReference type="InterPro" id="IPR012932">
    <property type="entry name" value="VKOR"/>
</dbReference>
<evidence type="ECO:0000256" key="1">
    <source>
        <dbReference type="ARBA" id="ARBA00004141"/>
    </source>
</evidence>
<reference evidence="12 13" key="1">
    <citation type="submission" date="2021-08" db="EMBL/GenBank/DDBJ databases">
        <title>Draft genome sequence of Spirulina subsalsa with high tolerance to salinity and hype-accumulation of phycocyanin.</title>
        <authorList>
            <person name="Pei H."/>
            <person name="Jiang L."/>
        </authorList>
    </citation>
    <scope>NUCLEOTIDE SEQUENCE [LARGE SCALE GENOMIC DNA]</scope>
    <source>
        <strain evidence="12 13">FACHB-351</strain>
    </source>
</reference>
<dbReference type="CDD" id="cd12916">
    <property type="entry name" value="VKOR_1"/>
    <property type="match status" value="1"/>
</dbReference>
<feature type="domain" description="Vitamin K epoxide reductase" evidence="11">
    <location>
        <begin position="11"/>
        <end position="158"/>
    </location>
</feature>
<dbReference type="PANTHER" id="PTHR34573">
    <property type="entry name" value="VKC DOMAIN-CONTAINING PROTEIN"/>
    <property type="match status" value="1"/>
</dbReference>
<dbReference type="Proteomes" id="UP001526426">
    <property type="component" value="Unassembled WGS sequence"/>
</dbReference>
<evidence type="ECO:0000256" key="10">
    <source>
        <dbReference type="SAM" id="Phobius"/>
    </source>
</evidence>
<feature type="transmembrane region" description="Helical" evidence="10">
    <location>
        <begin position="163"/>
        <end position="186"/>
    </location>
</feature>
<accession>A0ABT3L686</accession>
<evidence type="ECO:0000256" key="5">
    <source>
        <dbReference type="ARBA" id="ARBA00022989"/>
    </source>
</evidence>
<keyword evidence="13" id="KW-1185">Reference proteome</keyword>
<gene>
    <name evidence="12" type="ORF">K4A83_12195</name>
</gene>
<dbReference type="InterPro" id="IPR038354">
    <property type="entry name" value="VKOR_sf"/>
</dbReference>
<dbReference type="EMBL" id="JAIHOM010000054">
    <property type="protein sequence ID" value="MCW6037021.1"/>
    <property type="molecule type" value="Genomic_DNA"/>
</dbReference>
<evidence type="ECO:0000256" key="8">
    <source>
        <dbReference type="ARBA" id="ARBA00023157"/>
    </source>
</evidence>
<keyword evidence="6" id="KW-0560">Oxidoreductase</keyword>
<keyword evidence="8" id="KW-1015">Disulfide bond</keyword>
<evidence type="ECO:0000256" key="2">
    <source>
        <dbReference type="ARBA" id="ARBA00006214"/>
    </source>
</evidence>
<evidence type="ECO:0000313" key="12">
    <source>
        <dbReference type="EMBL" id="MCW6037021.1"/>
    </source>
</evidence>
<keyword evidence="3 10" id="KW-0812">Transmembrane</keyword>
<keyword evidence="9" id="KW-0676">Redox-active center</keyword>
<comment type="subcellular location">
    <subcellularLocation>
        <location evidence="1">Membrane</location>
        <topology evidence="1">Multi-pass membrane protein</topology>
    </subcellularLocation>
</comment>
<name>A0ABT3L686_9CYAN</name>
<feature type="transmembrane region" description="Helical" evidence="10">
    <location>
        <begin position="68"/>
        <end position="91"/>
    </location>
</feature>
<feature type="transmembrane region" description="Helical" evidence="10">
    <location>
        <begin position="103"/>
        <end position="127"/>
    </location>
</feature>
<evidence type="ECO:0000256" key="4">
    <source>
        <dbReference type="ARBA" id="ARBA00022719"/>
    </source>
</evidence>
<organism evidence="12 13">
    <name type="scientific">Spirulina subsalsa FACHB-351</name>
    <dbReference type="NCBI Taxonomy" id="234711"/>
    <lineage>
        <taxon>Bacteria</taxon>
        <taxon>Bacillati</taxon>
        <taxon>Cyanobacteriota</taxon>
        <taxon>Cyanophyceae</taxon>
        <taxon>Spirulinales</taxon>
        <taxon>Spirulinaceae</taxon>
        <taxon>Spirulina</taxon>
    </lineage>
</organism>
<keyword evidence="7 10" id="KW-0472">Membrane</keyword>
<dbReference type="SUPFAM" id="SSF52833">
    <property type="entry name" value="Thioredoxin-like"/>
    <property type="match status" value="1"/>
</dbReference>
<dbReference type="PANTHER" id="PTHR34573:SF1">
    <property type="entry name" value="VITAMIN K EPOXIDE REDUCTASE DOMAIN-CONTAINING PROTEIN"/>
    <property type="match status" value="1"/>
</dbReference>
<sequence>MKRRRKTPWLHQWSRVIIGAIATVGAILTSYLTIIKLSGSDVVCTGEAAGSLNCDVVLSSPYATVFGVPLPVFGLLAYVSMMGFSLSPYLINEEKNKDLKQKVEDWTGILLLIGATSMAAFSGYLMYILAFKLQAFCPYCIGSAAFAFSMLALTLFGRHWEDVGLLMFIGFLAALVTLLGALGVYANVDGTVGDRVAIPAIQQEAEPGIGWPVTTTSGPAEMALAAHMNEIGVRGYGAWWCPNCHHQKLLFGKEAFETLDYLECDPAGQNPQTAVCQAANVQGYPSWEINGRLYAGSQTLERLSELTGYDGPQNFKYYLPGR</sequence>
<evidence type="ECO:0000256" key="6">
    <source>
        <dbReference type="ARBA" id="ARBA00023002"/>
    </source>
</evidence>
<dbReference type="Gene3D" id="3.40.30.10">
    <property type="entry name" value="Glutaredoxin"/>
    <property type="match status" value="1"/>
</dbReference>
<comment type="similarity">
    <text evidence="2">Belongs to the VKOR family.</text>
</comment>
<protein>
    <submittedName>
        <fullName evidence="12">Vitamin K epoxide reductase family protein</fullName>
    </submittedName>
</protein>
<keyword evidence="5 10" id="KW-1133">Transmembrane helix</keyword>
<feature type="transmembrane region" description="Helical" evidence="10">
    <location>
        <begin position="133"/>
        <end position="156"/>
    </location>
</feature>
<dbReference type="InterPro" id="IPR036249">
    <property type="entry name" value="Thioredoxin-like_sf"/>
</dbReference>
<dbReference type="SMART" id="SM00756">
    <property type="entry name" value="VKc"/>
    <property type="match status" value="1"/>
</dbReference>
<evidence type="ECO:0000313" key="13">
    <source>
        <dbReference type="Proteomes" id="UP001526426"/>
    </source>
</evidence>
<dbReference type="InterPro" id="IPR044698">
    <property type="entry name" value="VKOR/LTO1"/>
</dbReference>
<dbReference type="Pfam" id="PF07884">
    <property type="entry name" value="VKOR"/>
    <property type="match status" value="1"/>
</dbReference>